<gene>
    <name evidence="1" type="ORF">O6H91_12G077000</name>
</gene>
<sequence>METVLGSNDWSDGFHGSLGRDSNDSIDSSLATQLQQVWLQNYLPEEGYPFPVQPYFSEGTGWQLESGLEVDAMEEADPLKDPVLNYISDMMEEEVTEDRTCMFIDCSSYQAMAQELTDLITDSSSPGDSSHSEDSSHNDNGFFDERHSAASNNDERHSATWINDAIKVLPAPPAFHMKRDALESPTSVTSSTSSTVANGGCPMSAGKELHCPTRFKEDLLDSDEEIIRFIQEKAAAQESNGGHSKKAHTSDTASEECAQKILGLYPCMEHGAIGKKKSEMEDQCPAWDDRSMEVVRQNSAAKVEEIPEELEKRLAQEKENRIVLTGMLVDCAKAIAADDITKAYKLVNEVREKVSVYGDSAQRLGSQFVEALAARITGTGGLLYSAMSNNRPSAAEMLKAYYIIACHHPYTKMTHFFFNQSILDACEGAGRVHIVDFGILYGFQWPCLIKALGSRAGGPPHLRITGIDFPQPGFKPAERVEETGRRLAGFAKAWNVPFEYQAIATSWENVQPSALFLRHDDVLVVNCAFRLRHLLDETVKAESPRKVVLNRIRSMNPKVFVMGVVNGCYNSPFFVTRFSEALSYFGSIFEAFDSSISRDHPERLLLEQQIFGREILNAVACEGVERVERAESYKQWESRTLKAGFEQIPLKPEIYNKCRAMLSLFHKDHGVGQDGKWLLLGWKDRVIKAMATWRPR</sequence>
<dbReference type="EMBL" id="CM055103">
    <property type="protein sequence ID" value="KAJ7536668.1"/>
    <property type="molecule type" value="Genomic_DNA"/>
</dbReference>
<keyword evidence="2" id="KW-1185">Reference proteome</keyword>
<comment type="caution">
    <text evidence="1">The sequence shown here is derived from an EMBL/GenBank/DDBJ whole genome shotgun (WGS) entry which is preliminary data.</text>
</comment>
<evidence type="ECO:0000313" key="1">
    <source>
        <dbReference type="EMBL" id="KAJ7536668.1"/>
    </source>
</evidence>
<reference evidence="2" key="1">
    <citation type="journal article" date="2024" name="Proc. Natl. Acad. Sci. U.S.A.">
        <title>Extraordinary preservation of gene collinearity over three hundred million years revealed in homosporous lycophytes.</title>
        <authorList>
            <person name="Li C."/>
            <person name="Wickell D."/>
            <person name="Kuo L.Y."/>
            <person name="Chen X."/>
            <person name="Nie B."/>
            <person name="Liao X."/>
            <person name="Peng D."/>
            <person name="Ji J."/>
            <person name="Jenkins J."/>
            <person name="Williams M."/>
            <person name="Shu S."/>
            <person name="Plott C."/>
            <person name="Barry K."/>
            <person name="Rajasekar S."/>
            <person name="Grimwood J."/>
            <person name="Han X."/>
            <person name="Sun S."/>
            <person name="Hou Z."/>
            <person name="He W."/>
            <person name="Dai G."/>
            <person name="Sun C."/>
            <person name="Schmutz J."/>
            <person name="Leebens-Mack J.H."/>
            <person name="Li F.W."/>
            <person name="Wang L."/>
        </authorList>
    </citation>
    <scope>NUCLEOTIDE SEQUENCE [LARGE SCALE GENOMIC DNA]</scope>
    <source>
        <strain evidence="2">cv. PW_Plant_1</strain>
    </source>
</reference>
<protein>
    <submittedName>
        <fullName evidence="1">Uncharacterized protein</fullName>
    </submittedName>
</protein>
<dbReference type="Proteomes" id="UP001162992">
    <property type="component" value="Chromosome 12"/>
</dbReference>
<evidence type="ECO:0000313" key="2">
    <source>
        <dbReference type="Proteomes" id="UP001162992"/>
    </source>
</evidence>
<accession>A0ACC2C3N8</accession>
<proteinExistence type="predicted"/>
<name>A0ACC2C3N8_DIPCM</name>
<organism evidence="1 2">
    <name type="scientific">Diphasiastrum complanatum</name>
    <name type="common">Issler's clubmoss</name>
    <name type="synonym">Lycopodium complanatum</name>
    <dbReference type="NCBI Taxonomy" id="34168"/>
    <lineage>
        <taxon>Eukaryota</taxon>
        <taxon>Viridiplantae</taxon>
        <taxon>Streptophyta</taxon>
        <taxon>Embryophyta</taxon>
        <taxon>Tracheophyta</taxon>
        <taxon>Lycopodiopsida</taxon>
        <taxon>Lycopodiales</taxon>
        <taxon>Lycopodiaceae</taxon>
        <taxon>Lycopodioideae</taxon>
        <taxon>Diphasiastrum</taxon>
    </lineage>
</organism>